<dbReference type="RefSeq" id="WP_231464444.1">
    <property type="nucleotide sequence ID" value="NZ_JAJOHW010000136.1"/>
</dbReference>
<evidence type="ECO:0000313" key="2">
    <source>
        <dbReference type="Proteomes" id="UP001595999"/>
    </source>
</evidence>
<comment type="caution">
    <text evidence="1">The sequence shown here is derived from an EMBL/GenBank/DDBJ whole genome shotgun (WGS) entry which is preliminary data.</text>
</comment>
<name>A0ABV8ZVT1_9NEIS</name>
<protein>
    <submittedName>
        <fullName evidence="1">Uncharacterized protein</fullName>
    </submittedName>
</protein>
<dbReference type="EMBL" id="JBHSEK010000010">
    <property type="protein sequence ID" value="MFC4491067.1"/>
    <property type="molecule type" value="Genomic_DNA"/>
</dbReference>
<dbReference type="Proteomes" id="UP001595999">
    <property type="component" value="Unassembled WGS sequence"/>
</dbReference>
<reference evidence="2" key="1">
    <citation type="journal article" date="2019" name="Int. J. Syst. Evol. Microbiol.">
        <title>The Global Catalogue of Microorganisms (GCM) 10K type strain sequencing project: providing services to taxonomists for standard genome sequencing and annotation.</title>
        <authorList>
            <consortium name="The Broad Institute Genomics Platform"/>
            <consortium name="The Broad Institute Genome Sequencing Center for Infectious Disease"/>
            <person name="Wu L."/>
            <person name="Ma J."/>
        </authorList>
    </citation>
    <scope>NUCLEOTIDE SEQUENCE [LARGE SCALE GENOMIC DNA]</scope>
    <source>
        <strain evidence="2">CGMCC 4.7608</strain>
    </source>
</reference>
<proteinExistence type="predicted"/>
<keyword evidence="2" id="KW-1185">Reference proteome</keyword>
<organism evidence="1 2">
    <name type="scientific">Chromobacterium aquaticum</name>
    <dbReference type="NCBI Taxonomy" id="467180"/>
    <lineage>
        <taxon>Bacteria</taxon>
        <taxon>Pseudomonadati</taxon>
        <taxon>Pseudomonadota</taxon>
        <taxon>Betaproteobacteria</taxon>
        <taxon>Neisseriales</taxon>
        <taxon>Chromobacteriaceae</taxon>
        <taxon>Chromobacterium</taxon>
    </lineage>
</organism>
<gene>
    <name evidence="1" type="ORF">ACFO0R_15765</name>
</gene>
<accession>A0ABV8ZVT1</accession>
<evidence type="ECO:0000313" key="1">
    <source>
        <dbReference type="EMBL" id="MFC4491067.1"/>
    </source>
</evidence>
<sequence>MKNDKSKERGDRRALFEYEWHYSAPAARAASRQAPLNRYRKELFLVLDAPAPHAALNFWRNNGLFLIRPIP</sequence>